<evidence type="ECO:0000313" key="5">
    <source>
        <dbReference type="Proteomes" id="UP000236290"/>
    </source>
</evidence>
<feature type="compositionally biased region" description="Basic and acidic residues" evidence="3">
    <location>
        <begin position="903"/>
        <end position="930"/>
    </location>
</feature>
<feature type="compositionally biased region" description="Basic and acidic residues" evidence="3">
    <location>
        <begin position="727"/>
        <end position="737"/>
    </location>
</feature>
<feature type="region of interest" description="Disordered" evidence="3">
    <location>
        <begin position="634"/>
        <end position="665"/>
    </location>
</feature>
<gene>
    <name evidence="4" type="ORF">THARTR1_03575</name>
</gene>
<feature type="compositionally biased region" description="Basic and acidic residues" evidence="3">
    <location>
        <begin position="344"/>
        <end position="360"/>
    </location>
</feature>
<feature type="region of interest" description="Disordered" evidence="3">
    <location>
        <begin position="1868"/>
        <end position="1905"/>
    </location>
</feature>
<feature type="region of interest" description="Disordered" evidence="3">
    <location>
        <begin position="1091"/>
        <end position="1118"/>
    </location>
</feature>
<evidence type="ECO:0000256" key="3">
    <source>
        <dbReference type="SAM" id="MobiDB-lite"/>
    </source>
</evidence>
<dbReference type="Gene3D" id="3.80.10.10">
    <property type="entry name" value="Ribonuclease Inhibitor"/>
    <property type="match status" value="2"/>
</dbReference>
<name>A0A2K0UE44_TRIHA</name>
<dbReference type="PANTHER" id="PTHR47566:SF1">
    <property type="entry name" value="PROTEIN NUD1"/>
    <property type="match status" value="1"/>
</dbReference>
<keyword evidence="1" id="KW-0433">Leucine-rich repeat</keyword>
<feature type="compositionally biased region" description="Basic and acidic residues" evidence="3">
    <location>
        <begin position="276"/>
        <end position="286"/>
    </location>
</feature>
<feature type="compositionally biased region" description="Low complexity" evidence="3">
    <location>
        <begin position="593"/>
        <end position="603"/>
    </location>
</feature>
<dbReference type="SMART" id="SM00364">
    <property type="entry name" value="LRR_BAC"/>
    <property type="match status" value="6"/>
</dbReference>
<feature type="compositionally biased region" description="Low complexity" evidence="3">
    <location>
        <begin position="103"/>
        <end position="113"/>
    </location>
</feature>
<feature type="compositionally biased region" description="Polar residues" evidence="3">
    <location>
        <begin position="506"/>
        <end position="527"/>
    </location>
</feature>
<evidence type="ECO:0000256" key="2">
    <source>
        <dbReference type="ARBA" id="ARBA00022737"/>
    </source>
</evidence>
<dbReference type="GO" id="GO:1902412">
    <property type="term" value="P:regulation of mitotic cytokinesis"/>
    <property type="evidence" value="ECO:0007669"/>
    <property type="project" value="TreeGrafter"/>
</dbReference>
<feature type="compositionally biased region" description="Low complexity" evidence="3">
    <location>
        <begin position="1267"/>
        <end position="1296"/>
    </location>
</feature>
<feature type="region of interest" description="Disordered" evidence="3">
    <location>
        <begin position="959"/>
        <end position="1020"/>
    </location>
</feature>
<comment type="caution">
    <text evidence="4">The sequence shown here is derived from an EMBL/GenBank/DDBJ whole genome shotgun (WGS) entry which is preliminary data.</text>
</comment>
<dbReference type="OrthoDB" id="7451790at2759"/>
<organism evidence="4 5">
    <name type="scientific">Trichoderma harzianum</name>
    <name type="common">Hypocrea lixii</name>
    <dbReference type="NCBI Taxonomy" id="5544"/>
    <lineage>
        <taxon>Eukaryota</taxon>
        <taxon>Fungi</taxon>
        <taxon>Dikarya</taxon>
        <taxon>Ascomycota</taxon>
        <taxon>Pezizomycotina</taxon>
        <taxon>Sordariomycetes</taxon>
        <taxon>Hypocreomycetidae</taxon>
        <taxon>Hypocreales</taxon>
        <taxon>Hypocreaceae</taxon>
        <taxon>Trichoderma</taxon>
    </lineage>
</organism>
<sequence>MSSHAWLDSLTEDWVSERGSSPAPLSLVRSSKKGTPSPSPKLTPSRIPRWRHPGVVPRVSQKKSMTILEGDRSSDENGKSPKKRLLKFVKDRKPAHKGYLERSVSSTTTGSVVVHKDARQRAPATPGKSDTPEWKRRLVQGKLQYGEQRDLFSSAAVGLQDMFKPPPPSEAGLDSPSPNFDSPSPNFDFPSPMPDSPSPNLDFPSPMPDSPSPDRQSPHLESPNTADLYETDMPSSPPAPRHPAIILESTEELNADEEGGMFSPSQVTPSPSPRRPQREIKYKLNVEEDPSDLSTMSNDGPMNPSEPPTEDEDDHEDDQEAEQKAEKEELDQEESEQEESEQQESEHEGSEHDGDEQEKAEQDEETTQDDSYLAIPSLIDGGSRKASGQSYTKNEDFSPILIGKRSDEDGKVEFAPLEMPTEELRQKLERLQLNQMILDPSHNASDSAVEVKPTKDEPEDDESSLKYHFDTSHGSDESAEEGSLRHHSLSPELGEDWSEMLPEDSMQASTPKQFPTLRTQDADSNLFGSFFGTPNLPQAPFPSPDKKQIRDPGNRSNSSPLKLFGPYDTFTNQTLLRRISQFEEDMSGRNSRESSPSTPSSREPSQDASRKRYVSHFGAGELEGFEFTSELSHLAGQHSSLLSKDDKDDEEEKSPSDPPLAVKGALKLVPPQSWFPEDASLYVRRSRGKSKSQTPSVNTGAGNDYMSSSPESSLTPQDEAYDLSWVAKRDYGSETKRPRASPSKHPTPKRRRTLHRSDVAFGSEKRLRGLGKQRKRSLSEYSDSADDQDAEYGSRRGSHSSAHTSRSPTEAVFQAKARRSAARSTQEEAEPDVTGKAAERKPSIRTQDFVDQAAQIMAMIRSQVSQPGLSSLEESELEIKVPSHNATLEESDNSTAEPFSRPPSRDGKPIPRQARQQEDPEVVKRLKKYQELSDMGDVISSSVRSMGLAKDAIRAAKEVERMVDRASRTRTNGNGGGGSNSESASETTSPVHDLFSSTSGRSTSHLFPTSSSRGSESRKVIAPESVSHLIPDKIGGMYLDKQNNIWIRNKESKDSVMSHASGSDDSEEDPFANIPDLSVDMTEEMQHLKQTLRGRDGVASNKDSTSRPNSAQTHSLKSYTTLAAYEPLDPEVAARARGEIEKLDAQPGDGSKAAEEAGNGLHVLKAKTSSDGLSSKRRNITISFTSPIASIILGVLPEDIEGLEDDPVPGESSESPPLLAAQFSGAKGVQGTLRAIRATSMSGSKFTPRPISRIEERDEESTVELPSQSRNKGQSQSQSQSPSPNQSQDQSQSQTQTPAHPQRQRQVSYLGDNSMLSLKSLEGGSGFGFLTATPSPAAHGVSLRADDSLLIGRNVGKLSLSPLSEFTVNHEDKSFGLEVSYVMGPKRLATGDGSKKVLSMTIRDLVEKLSEAEPNEPFWDDMTSLTLQDKQLTSLHMLNEFCSKITTLDVSKNSLAHLEGVPECVRQLKVSDNMLTELTSWDHLIHLQYLDISNNEVKSLSALKRLIHLRSLRADNNLLTTLDGLDSHDGLLTLRARNNLIEELDFSSISWERLTELDVASNRISSVQGLELLPALSQLDISDNQLESLVFDKANRTLRKLDISDNDLESLDIRHLSSLQTLHADRNCLSHLSGFRYVRRLDSLSLREQRGEVPLELDFLTTACEIRKLFLSGNYLGTFELKADFLNLQLLELANCGLGELPDECGQLMPNLRILNLNFNALRDLSALRFIPRLKKLLVAGNRLSDTMAVTELLTDFPHLTELDLRDNPITQGFYPPVQMLISADKMGSADSFMMPDADMERDETFARRLDETTKLRRRLHEVVYVASCKRLRRLDGRAIIREKTLAKDVLLQRLIDDGLVPDLEDTLIAESESAQQQKETAPPPSLHTNRGLAGEAGGRASRSR</sequence>
<feature type="compositionally biased region" description="Low complexity" evidence="3">
    <location>
        <begin position="33"/>
        <end position="45"/>
    </location>
</feature>
<feature type="compositionally biased region" description="Basic and acidic residues" evidence="3">
    <location>
        <begin position="463"/>
        <end position="476"/>
    </location>
</feature>
<dbReference type="PANTHER" id="PTHR47566">
    <property type="match status" value="1"/>
</dbReference>
<feature type="compositionally biased region" description="Acidic residues" evidence="3">
    <location>
        <begin position="328"/>
        <end position="343"/>
    </location>
</feature>
<feature type="compositionally biased region" description="Polar residues" evidence="3">
    <location>
        <begin position="884"/>
        <end position="897"/>
    </location>
</feature>
<dbReference type="GO" id="GO:0061499">
    <property type="term" value="C:outer plaque of mitotic spindle pole body"/>
    <property type="evidence" value="ECO:0007669"/>
    <property type="project" value="TreeGrafter"/>
</dbReference>
<feature type="compositionally biased region" description="Acidic residues" evidence="3">
    <location>
        <begin position="493"/>
        <end position="502"/>
    </location>
</feature>
<dbReference type="GO" id="GO:0035591">
    <property type="term" value="F:signaling adaptor activity"/>
    <property type="evidence" value="ECO:0007669"/>
    <property type="project" value="TreeGrafter"/>
</dbReference>
<accession>A0A2K0UE44</accession>
<feature type="region of interest" description="Disordered" evidence="3">
    <location>
        <begin position="684"/>
        <end position="849"/>
    </location>
</feature>
<dbReference type="SMART" id="SM00369">
    <property type="entry name" value="LRR_TYP"/>
    <property type="match status" value="6"/>
</dbReference>
<feature type="compositionally biased region" description="Polar residues" evidence="3">
    <location>
        <begin position="1101"/>
        <end position="1118"/>
    </location>
</feature>
<feature type="compositionally biased region" description="Acidic residues" evidence="3">
    <location>
        <begin position="308"/>
        <end position="320"/>
    </location>
</feature>
<dbReference type="Pfam" id="PF13855">
    <property type="entry name" value="LRR_8"/>
    <property type="match status" value="1"/>
</dbReference>
<evidence type="ECO:0000256" key="1">
    <source>
        <dbReference type="ARBA" id="ARBA00022614"/>
    </source>
</evidence>
<feature type="compositionally biased region" description="Polar residues" evidence="3">
    <location>
        <begin position="799"/>
        <end position="808"/>
    </location>
</feature>
<feature type="compositionally biased region" description="Polar residues" evidence="3">
    <location>
        <begin position="691"/>
        <end position="716"/>
    </location>
</feature>
<proteinExistence type="predicted"/>
<evidence type="ECO:0008006" key="6">
    <source>
        <dbReference type="Google" id="ProtNLM"/>
    </source>
</evidence>
<feature type="compositionally biased region" description="Low complexity" evidence="3">
    <location>
        <begin position="980"/>
        <end position="989"/>
    </location>
</feature>
<reference evidence="4 5" key="1">
    <citation type="submission" date="2017-02" db="EMBL/GenBank/DDBJ databases">
        <title>Genomes of Trichoderma spp. with biocontrol activity.</title>
        <authorList>
            <person name="Gardiner D."/>
            <person name="Kazan K."/>
            <person name="Vos C."/>
            <person name="Harvey P."/>
        </authorList>
    </citation>
    <scope>NUCLEOTIDE SEQUENCE [LARGE SCALE GENOMIC DNA]</scope>
    <source>
        <strain evidence="4 5">Tr1</strain>
    </source>
</reference>
<feature type="compositionally biased region" description="Low complexity" evidence="3">
    <location>
        <begin position="175"/>
        <end position="190"/>
    </location>
</feature>
<feature type="region of interest" description="Disordered" evidence="3">
    <location>
        <begin position="1239"/>
        <end position="1305"/>
    </location>
</feature>
<dbReference type="InterPro" id="IPR052574">
    <property type="entry name" value="CDIRP"/>
</dbReference>
<protein>
    <recommendedName>
        <fullName evidence="6">Septation initiation network scaffold protein cdc11</fullName>
    </recommendedName>
</protein>
<dbReference type="EMBL" id="MTYI01000048">
    <property type="protein sequence ID" value="PNP56050.1"/>
    <property type="molecule type" value="Genomic_DNA"/>
</dbReference>
<feature type="region of interest" description="Disordered" evidence="3">
    <location>
        <begin position="864"/>
        <end position="930"/>
    </location>
</feature>
<feature type="region of interest" description="Disordered" evidence="3">
    <location>
        <begin position="435"/>
        <end position="615"/>
    </location>
</feature>
<dbReference type="GO" id="GO:0031028">
    <property type="term" value="P:septation initiation signaling"/>
    <property type="evidence" value="ECO:0007669"/>
    <property type="project" value="TreeGrafter"/>
</dbReference>
<dbReference type="InterPro" id="IPR001611">
    <property type="entry name" value="Leu-rich_rpt"/>
</dbReference>
<dbReference type="InterPro" id="IPR032675">
    <property type="entry name" value="LRR_dom_sf"/>
</dbReference>
<dbReference type="Proteomes" id="UP000236290">
    <property type="component" value="Unassembled WGS sequence"/>
</dbReference>
<keyword evidence="2" id="KW-0677">Repeat</keyword>
<evidence type="ECO:0000313" key="4">
    <source>
        <dbReference type="EMBL" id="PNP56050.1"/>
    </source>
</evidence>
<feature type="region of interest" description="Disordered" evidence="3">
    <location>
        <begin position="13"/>
        <end position="138"/>
    </location>
</feature>
<dbReference type="SMART" id="SM00365">
    <property type="entry name" value="LRR_SD22"/>
    <property type="match status" value="4"/>
</dbReference>
<feature type="compositionally biased region" description="Basic and acidic residues" evidence="3">
    <location>
        <begin position="69"/>
        <end position="79"/>
    </location>
</feature>
<dbReference type="InterPro" id="IPR003591">
    <property type="entry name" value="Leu-rich_rpt_typical-subtyp"/>
</dbReference>
<feature type="compositionally biased region" description="Basic and acidic residues" evidence="3">
    <location>
        <begin position="755"/>
        <end position="767"/>
    </location>
</feature>
<feature type="region of interest" description="Disordered" evidence="3">
    <location>
        <begin position="156"/>
        <end position="413"/>
    </location>
</feature>
<dbReference type="SUPFAM" id="SSF52058">
    <property type="entry name" value="L domain-like"/>
    <property type="match status" value="2"/>
</dbReference>
<feature type="compositionally biased region" description="Polar residues" evidence="3">
    <location>
        <begin position="995"/>
        <end position="1014"/>
    </location>
</feature>
<feature type="compositionally biased region" description="Basic and acidic residues" evidence="3">
    <location>
        <begin position="544"/>
        <end position="553"/>
    </location>
</feature>
<dbReference type="PROSITE" id="PS51450">
    <property type="entry name" value="LRR"/>
    <property type="match status" value="3"/>
</dbReference>
<dbReference type="Pfam" id="PF13516">
    <property type="entry name" value="LRR_6"/>
    <property type="match status" value="2"/>
</dbReference>
<feature type="compositionally biased region" description="Acidic residues" evidence="3">
    <location>
        <begin position="249"/>
        <end position="259"/>
    </location>
</feature>